<dbReference type="RefSeq" id="WP_142936189.1">
    <property type="nucleotide sequence ID" value="NZ_FXTM01000030.1"/>
</dbReference>
<feature type="chain" id="PRO_5022060315" description="Phosphate-selective porin O and P" evidence="1">
    <location>
        <begin position="22"/>
        <end position="385"/>
    </location>
</feature>
<dbReference type="OrthoDB" id="5289600at2"/>
<dbReference type="AlphaFoldDB" id="A0A521E3G3"/>
<evidence type="ECO:0008006" key="4">
    <source>
        <dbReference type="Google" id="ProtNLM"/>
    </source>
</evidence>
<gene>
    <name evidence="2" type="ORF">SAMN06269117_1304</name>
</gene>
<name>A0A521E3G3_9BACT</name>
<protein>
    <recommendedName>
        <fullName evidence="4">Phosphate-selective porin O and P</fullName>
    </recommendedName>
</protein>
<organism evidence="2 3">
    <name type="scientific">Balnearium lithotrophicum</name>
    <dbReference type="NCBI Taxonomy" id="223788"/>
    <lineage>
        <taxon>Bacteria</taxon>
        <taxon>Pseudomonadati</taxon>
        <taxon>Aquificota</taxon>
        <taxon>Aquificia</taxon>
        <taxon>Desulfurobacteriales</taxon>
        <taxon>Desulfurobacteriaceae</taxon>
        <taxon>Balnearium</taxon>
    </lineage>
</organism>
<accession>A0A521E3G3</accession>
<keyword evidence="3" id="KW-1185">Reference proteome</keyword>
<feature type="signal peptide" evidence="1">
    <location>
        <begin position="1"/>
        <end position="21"/>
    </location>
</feature>
<keyword evidence="1" id="KW-0732">Signal</keyword>
<dbReference type="Proteomes" id="UP000317315">
    <property type="component" value="Unassembled WGS sequence"/>
</dbReference>
<reference evidence="2 3" key="1">
    <citation type="submission" date="2017-05" db="EMBL/GenBank/DDBJ databases">
        <authorList>
            <person name="Varghese N."/>
            <person name="Submissions S."/>
        </authorList>
    </citation>
    <scope>NUCLEOTIDE SEQUENCE [LARGE SCALE GENOMIC DNA]</scope>
    <source>
        <strain evidence="2 3">DSM 16304</strain>
    </source>
</reference>
<evidence type="ECO:0000256" key="1">
    <source>
        <dbReference type="SAM" id="SignalP"/>
    </source>
</evidence>
<evidence type="ECO:0000313" key="2">
    <source>
        <dbReference type="EMBL" id="SMO77680.1"/>
    </source>
</evidence>
<dbReference type="EMBL" id="FXTM01000030">
    <property type="protein sequence ID" value="SMO77680.1"/>
    <property type="molecule type" value="Genomic_DNA"/>
</dbReference>
<sequence>MRKFLILTLTLTSIISLQSRADTILINGTPVNHLYVDSEGRLYLTPGPGRKPVEIKIPSRSSGTTVVSKDKKIKIGGEAYLHYDADLKNPSHNNAFRITRNYVELRGYFNDRDYFRTTLDVHQAKAKNGDRAGDLNGSYVARIKHAYVYFHNVFPHTGVEIGLAHRPWHDWEEHHGWLHRDVEETLIENKEGAGLENSADLGVSFKGKYSIASWQFGIFNGEGYHGEENSEHFGKSLEGRLSLNLFEDFTLSGHTAHIFDLKGQDMDRHIYQVHAVYNNPYFLVAAQYIWDRDDYYNKNDVDQKGYSFNADLKLKPFTGYSVGILGRYDHWDPNDDKSNDERDHFVYGAWWDYSKHVRFTVVDDRLIDDAGEDKNTLMAVTKVKW</sequence>
<evidence type="ECO:0000313" key="3">
    <source>
        <dbReference type="Proteomes" id="UP000317315"/>
    </source>
</evidence>
<dbReference type="SUPFAM" id="SSF56935">
    <property type="entry name" value="Porins"/>
    <property type="match status" value="1"/>
</dbReference>
<proteinExistence type="predicted"/>